<dbReference type="NCBIfam" id="TIGR01460">
    <property type="entry name" value="HAD-SF-IIA"/>
    <property type="match status" value="1"/>
</dbReference>
<dbReference type="Proteomes" id="UP000823046">
    <property type="component" value="Unassembled WGS sequence"/>
</dbReference>
<dbReference type="InterPro" id="IPR006357">
    <property type="entry name" value="HAD-SF_hydro_IIA"/>
</dbReference>
<evidence type="ECO:0000313" key="3">
    <source>
        <dbReference type="Proteomes" id="UP000823046"/>
    </source>
</evidence>
<dbReference type="SUPFAM" id="SSF56784">
    <property type="entry name" value="HAD-like"/>
    <property type="match status" value="1"/>
</dbReference>
<dbReference type="InterPro" id="IPR023214">
    <property type="entry name" value="HAD_sf"/>
</dbReference>
<accession>A0ABQ7J6Z5</accession>
<reference evidence="2 3" key="1">
    <citation type="journal article" date="2020" name="bioRxiv">
        <title>Metabolic contributions of an alphaproteobacterial endosymbiont in the apicomplexan Cardiosporidium cionae.</title>
        <authorList>
            <person name="Hunter E.S."/>
            <person name="Paight C.J."/>
            <person name="Lane C.E."/>
        </authorList>
    </citation>
    <scope>NUCLEOTIDE SEQUENCE [LARGE SCALE GENOMIC DNA]</scope>
    <source>
        <strain evidence="2">ESH_2018</strain>
    </source>
</reference>
<dbReference type="InterPro" id="IPR036412">
    <property type="entry name" value="HAD-like_sf"/>
</dbReference>
<dbReference type="PANTHER" id="PTHR19288">
    <property type="entry name" value="4-NITROPHENYLPHOSPHATASE-RELATED"/>
    <property type="match status" value="1"/>
</dbReference>
<name>A0ABQ7J6Z5_9APIC</name>
<dbReference type="Gene3D" id="3.40.50.1000">
    <property type="entry name" value="HAD superfamily/HAD-like"/>
    <property type="match status" value="2"/>
</dbReference>
<comment type="caution">
    <text evidence="2">The sequence shown here is derived from an EMBL/GenBank/DDBJ whole genome shotgun (WGS) entry which is preliminary data.</text>
</comment>
<proteinExistence type="predicted"/>
<dbReference type="NCBIfam" id="TIGR01452">
    <property type="entry name" value="PGP_euk"/>
    <property type="match status" value="1"/>
</dbReference>
<dbReference type="Pfam" id="PF13242">
    <property type="entry name" value="Hydrolase_like"/>
    <property type="match status" value="1"/>
</dbReference>
<evidence type="ECO:0000313" key="2">
    <source>
        <dbReference type="EMBL" id="KAF8819744.1"/>
    </source>
</evidence>
<dbReference type="GO" id="GO:0016787">
    <property type="term" value="F:hydrolase activity"/>
    <property type="evidence" value="ECO:0007669"/>
    <property type="project" value="UniProtKB-KW"/>
</dbReference>
<keyword evidence="3" id="KW-1185">Reference proteome</keyword>
<gene>
    <name evidence="2" type="ORF">IE077_000660</name>
</gene>
<evidence type="ECO:0000256" key="1">
    <source>
        <dbReference type="ARBA" id="ARBA00022801"/>
    </source>
</evidence>
<dbReference type="EMBL" id="JADAQX010000617">
    <property type="protein sequence ID" value="KAF8819744.1"/>
    <property type="molecule type" value="Genomic_DNA"/>
</dbReference>
<dbReference type="PANTHER" id="PTHR19288:SF46">
    <property type="entry name" value="HALOACID DEHALOGENASE-LIKE HYDROLASE DOMAIN-CONTAINING PROTEIN 2"/>
    <property type="match status" value="1"/>
</dbReference>
<keyword evidence="1 2" id="KW-0378">Hydrolase</keyword>
<organism evidence="2 3">
    <name type="scientific">Cardiosporidium cionae</name>
    <dbReference type="NCBI Taxonomy" id="476202"/>
    <lineage>
        <taxon>Eukaryota</taxon>
        <taxon>Sar</taxon>
        <taxon>Alveolata</taxon>
        <taxon>Apicomplexa</taxon>
        <taxon>Aconoidasida</taxon>
        <taxon>Nephromycida</taxon>
        <taxon>Cardiosporidium</taxon>
    </lineage>
</organism>
<dbReference type="InterPro" id="IPR006349">
    <property type="entry name" value="PGP_euk"/>
</dbReference>
<dbReference type="Pfam" id="PF13344">
    <property type="entry name" value="Hydrolase_6"/>
    <property type="match status" value="1"/>
</dbReference>
<sequence>MGSVSHCNNLLQQNRLSFFYRHLSRRFLLVPFYRPSEMQSSNNHAVQCIATARKEQTQTKYLQQCPHVLREFEVFLFDCDGVLWHGKTLLKGVQNTLKKLRKLGKRIFFVTNNSTLSRAEYLHKFEKLGIECSFNEIFSSSFSAGQYLKGKGYCDGKNKVYLIGESGMEDELTIQNIRCVGGYHDADKRVDRNRGLVVDPDIKAVVAGFDHTFNYYKLQYAYLCISTLDAEFIATNFDATSQTEAQNWAAGGSMVAALAHCTLKKPVIVGKPSTFLFEEILKQVSVSREKCVMVGDRLDTDIAFGKRNGIQTILVLTGVTTEEELQSAIENEDDGSKPGKSSRLDDVVNADLIPHYVANSVGDFEQYL</sequence>
<protein>
    <submittedName>
        <fullName evidence="2">HAD hydrolase, family IIA protein</fullName>
    </submittedName>
</protein>